<dbReference type="Pfam" id="PF00067">
    <property type="entry name" value="p450"/>
    <property type="match status" value="2"/>
</dbReference>
<keyword evidence="9" id="KW-0812">Transmembrane</keyword>
<dbReference type="PRINTS" id="PR00463">
    <property type="entry name" value="EP450I"/>
</dbReference>
<evidence type="ECO:0000256" key="4">
    <source>
        <dbReference type="ARBA" id="ARBA00022723"/>
    </source>
</evidence>
<keyword evidence="4" id="KW-0479">Metal-binding</keyword>
<dbReference type="SUPFAM" id="SSF48264">
    <property type="entry name" value="Cytochrome P450"/>
    <property type="match status" value="1"/>
</dbReference>
<feature type="domain" description="CHAT" evidence="10">
    <location>
        <begin position="623"/>
        <end position="903"/>
    </location>
</feature>
<keyword evidence="12" id="KW-1185">Reference proteome</keyword>
<keyword evidence="9" id="KW-1133">Transmembrane helix</keyword>
<comment type="cofactor">
    <cofactor evidence="1">
        <name>heme</name>
        <dbReference type="ChEBI" id="CHEBI:30413"/>
    </cofactor>
</comment>
<evidence type="ECO:0000256" key="9">
    <source>
        <dbReference type="SAM" id="Phobius"/>
    </source>
</evidence>
<evidence type="ECO:0000313" key="12">
    <source>
        <dbReference type="Proteomes" id="UP001430848"/>
    </source>
</evidence>
<dbReference type="Pfam" id="PF12770">
    <property type="entry name" value="CHAT"/>
    <property type="match status" value="1"/>
</dbReference>
<reference evidence="11 12" key="1">
    <citation type="submission" date="2024-02" db="EMBL/GenBank/DDBJ databases">
        <title>De novo assembly and annotation of 12 fungi associated with fruit tree decline syndrome in Ontario, Canada.</title>
        <authorList>
            <person name="Sulman M."/>
            <person name="Ellouze W."/>
            <person name="Ilyukhin E."/>
        </authorList>
    </citation>
    <scope>NUCLEOTIDE SEQUENCE [LARGE SCALE GENOMIC DNA]</scope>
    <source>
        <strain evidence="11 12">M169</strain>
    </source>
</reference>
<evidence type="ECO:0000256" key="1">
    <source>
        <dbReference type="ARBA" id="ARBA00001971"/>
    </source>
</evidence>
<accession>A0ABR1NSA4</accession>
<evidence type="ECO:0000313" key="11">
    <source>
        <dbReference type="EMBL" id="KAK7713568.1"/>
    </source>
</evidence>
<evidence type="ECO:0000256" key="2">
    <source>
        <dbReference type="ARBA" id="ARBA00010617"/>
    </source>
</evidence>
<dbReference type="InterPro" id="IPR001128">
    <property type="entry name" value="Cyt_P450"/>
</dbReference>
<feature type="transmembrane region" description="Helical" evidence="9">
    <location>
        <begin position="905"/>
        <end position="924"/>
    </location>
</feature>
<evidence type="ECO:0000256" key="5">
    <source>
        <dbReference type="ARBA" id="ARBA00023002"/>
    </source>
</evidence>
<evidence type="ECO:0000259" key="10">
    <source>
        <dbReference type="Pfam" id="PF12770"/>
    </source>
</evidence>
<dbReference type="Proteomes" id="UP001430848">
    <property type="component" value="Unassembled WGS sequence"/>
</dbReference>
<keyword evidence="6" id="KW-0408">Iron</keyword>
<keyword evidence="7" id="KW-0503">Monooxygenase</keyword>
<keyword evidence="3" id="KW-0349">Heme</keyword>
<proteinExistence type="inferred from homology"/>
<dbReference type="EMBL" id="JAKNSF020000126">
    <property type="protein sequence ID" value="KAK7713568.1"/>
    <property type="molecule type" value="Genomic_DNA"/>
</dbReference>
<name>A0ABR1NSA4_DIAER</name>
<feature type="region of interest" description="Disordered" evidence="8">
    <location>
        <begin position="98"/>
        <end position="122"/>
    </location>
</feature>
<dbReference type="PANTHER" id="PTHR24305:SF77">
    <property type="entry name" value="CYTOCHROME P450 MONOOXYGENASE"/>
    <property type="match status" value="1"/>
</dbReference>
<dbReference type="PRINTS" id="PR00385">
    <property type="entry name" value="P450"/>
</dbReference>
<keyword evidence="5" id="KW-0560">Oxidoreductase</keyword>
<evidence type="ECO:0000256" key="6">
    <source>
        <dbReference type="ARBA" id="ARBA00023004"/>
    </source>
</evidence>
<sequence length="1357" mass="151013">MLAEMAHIDDPLRSCKFHHLSQDLYQHFKHSKNLAKLDEAIAAASFAVNMTPADHGHMVEHLVAQGQLLDRRFQETNQLEDIDEAIDIAKRVLKATTEDDPKRAHRLHQHGERLGGRSGRTGLMPDLHQAIEEIMKSIEITPMDDPDRSGPLNCLAIWFGRRFEILGSSNDLKQAIKNAQEAVEITAPGHPRYGMNSNTLANLLGLQFARTRDPRVLAEAIQAAEAALNECPEDSDERPCRLHGLSELLETRYEHQKSLEDLERAIENATISATSTPEGHSHQSVHLDGYAKLLERRFLRDGVRADLDKAINSSRRAVEATPANHLHAADLLGTLGLLLKRRHELLQDLNDFEESLSCFRKSWECTNASPSIRIQAAKNAAELLAAQLNWAESSDLLQSAVELIPLVSPRSLDHVDKQYALGELSGLASRAAAAVLNHSNCAYDALKLLELGRNVIGGHLLEMRNNDVFALGELDEELAKRFVSLRDELDAVVTMGSDEKPFAWEARNRRRERADQEFREVIEKIRTRPGFANFLKPPTAEDIRAAASQGPIVVVNASPYRCDAFIIEAQQIRSLRLDGVTIHDIMANVERLRTTRLPSVLEWSWAAIACPILTALSFNQPVLDDKWSRLWWVLTGPLSHLPMHAAGRHDQGHRETVLDRVISSYASSVKSILYDRKRRVRNAVGNTPGNAVLISMSNTPGHSPLQFTAPEIAEVKSICPSLNLNAVTPTLRKDDVLRHLSLCETFHFAGHGMSDPSEPSKSSLYLDDWQSNPLTVGDLRELKLRETAPWLGYLSACSTGEIRAEKLVDETIHLVSAYQLAGFRHVVGTLWEVSDEYCVDMAKAFYEELRGHDRTDFAVARALHTAVRAIRDRSKDPQTLTKLVAFTMAIELFMASFAWPTASIMGLFMSATAVYFLFSAIYTWSRLRKVPGPFLASFSHWWALSAVTGGQEPWVYTALAKKYGHLIRVGPRLLLTDDPDVLRRMSAIRSPYGKDGSYLNGVRHPEYPTMFSTLDASAHDAIKAKLANPYGGRETLGMEPIVDDMVNALLQNLRNKTSQGAGQSTIINLAHSVSYFTLDTITRITFGKAMGFLETDTDVGGLFAGNRSALKYFTIPMQTPWLRGITLSKLFIKTLGPKPTDKDGFGVVIGWGTGVNKQGAFIRHGLPEGPCLSEILFAITAGSDTAASTIRCTMLYLMSTPRVYNKLKAVVSEAVSRGVVSSPIKQEEAKAIPYIQAIIYEGLRMRPPVPTMFPKVVPPQGDEIDGKFIPGGTAIGWNLMPMMRSPQHWGRDPDVFRPERFTEAEDKVRMAMERNVDMVFGYGRYGCAGKPLAIMELNKIYFEVCLSVTSTQVLTWI</sequence>
<keyword evidence="9" id="KW-0472">Membrane</keyword>
<dbReference type="PANTHER" id="PTHR24305">
    <property type="entry name" value="CYTOCHROME P450"/>
    <property type="match status" value="1"/>
</dbReference>
<evidence type="ECO:0000256" key="7">
    <source>
        <dbReference type="ARBA" id="ARBA00023033"/>
    </source>
</evidence>
<evidence type="ECO:0000256" key="3">
    <source>
        <dbReference type="ARBA" id="ARBA00022617"/>
    </source>
</evidence>
<organism evidence="11 12">
    <name type="scientific">Diaporthe eres</name>
    <name type="common">Phomopsis oblonga</name>
    <dbReference type="NCBI Taxonomy" id="83184"/>
    <lineage>
        <taxon>Eukaryota</taxon>
        <taxon>Fungi</taxon>
        <taxon>Dikarya</taxon>
        <taxon>Ascomycota</taxon>
        <taxon>Pezizomycotina</taxon>
        <taxon>Sordariomycetes</taxon>
        <taxon>Sordariomycetidae</taxon>
        <taxon>Diaporthales</taxon>
        <taxon>Diaporthaceae</taxon>
        <taxon>Diaporthe</taxon>
        <taxon>Diaporthe eres species complex</taxon>
    </lineage>
</organism>
<dbReference type="InterPro" id="IPR011990">
    <property type="entry name" value="TPR-like_helical_dom_sf"/>
</dbReference>
<dbReference type="InterPro" id="IPR050121">
    <property type="entry name" value="Cytochrome_P450_monoxygenase"/>
</dbReference>
<comment type="similarity">
    <text evidence="2">Belongs to the cytochrome P450 family.</text>
</comment>
<evidence type="ECO:0000256" key="8">
    <source>
        <dbReference type="SAM" id="MobiDB-lite"/>
    </source>
</evidence>
<dbReference type="InterPro" id="IPR002401">
    <property type="entry name" value="Cyt_P450_E_grp-I"/>
</dbReference>
<protein>
    <recommendedName>
        <fullName evidence="10">CHAT domain-containing protein</fullName>
    </recommendedName>
</protein>
<dbReference type="Gene3D" id="1.25.40.10">
    <property type="entry name" value="Tetratricopeptide repeat domain"/>
    <property type="match status" value="1"/>
</dbReference>
<dbReference type="InterPro" id="IPR036396">
    <property type="entry name" value="Cyt_P450_sf"/>
</dbReference>
<gene>
    <name evidence="11" type="ORF">SLS63_012090</name>
</gene>
<comment type="caution">
    <text evidence="11">The sequence shown here is derived from an EMBL/GenBank/DDBJ whole genome shotgun (WGS) entry which is preliminary data.</text>
</comment>
<dbReference type="Gene3D" id="1.10.630.10">
    <property type="entry name" value="Cytochrome P450"/>
    <property type="match status" value="1"/>
</dbReference>
<dbReference type="InterPro" id="IPR024983">
    <property type="entry name" value="CHAT_dom"/>
</dbReference>